<accession>A0A1M4ZM46</accession>
<dbReference type="OrthoDB" id="1808843at2"/>
<reference evidence="3" key="1">
    <citation type="submission" date="2016-11" db="EMBL/GenBank/DDBJ databases">
        <authorList>
            <person name="Varghese N."/>
            <person name="Submissions S."/>
        </authorList>
    </citation>
    <scope>NUCLEOTIDE SEQUENCE [LARGE SCALE GENOMIC DNA]</scope>
    <source>
        <strain evidence="3">DSM 11792</strain>
    </source>
</reference>
<feature type="transmembrane region" description="Helical" evidence="1">
    <location>
        <begin position="36"/>
        <end position="54"/>
    </location>
</feature>
<evidence type="ECO:0000313" key="2">
    <source>
        <dbReference type="EMBL" id="SHF19048.1"/>
    </source>
</evidence>
<dbReference type="EMBL" id="FQUW01000017">
    <property type="protein sequence ID" value="SHF19048.1"/>
    <property type="molecule type" value="Genomic_DNA"/>
</dbReference>
<keyword evidence="1" id="KW-1133">Transmembrane helix</keyword>
<name>A0A1M4ZM46_9FIRM</name>
<gene>
    <name evidence="2" type="ORF">SAMN02745218_01653</name>
</gene>
<keyword evidence="3" id="KW-1185">Reference proteome</keyword>
<evidence type="ECO:0000313" key="3">
    <source>
        <dbReference type="Proteomes" id="UP000184196"/>
    </source>
</evidence>
<feature type="transmembrane region" description="Helical" evidence="1">
    <location>
        <begin position="66"/>
        <end position="83"/>
    </location>
</feature>
<protein>
    <submittedName>
        <fullName evidence="2">Uncharacterized protein</fullName>
    </submittedName>
</protein>
<keyword evidence="1" id="KW-0812">Transmembrane</keyword>
<keyword evidence="1" id="KW-0472">Membrane</keyword>
<feature type="transmembrane region" description="Helical" evidence="1">
    <location>
        <begin position="12"/>
        <end position="30"/>
    </location>
</feature>
<organism evidence="2 3">
    <name type="scientific">Desulfofundulus australicus DSM 11792</name>
    <dbReference type="NCBI Taxonomy" id="1121425"/>
    <lineage>
        <taxon>Bacteria</taxon>
        <taxon>Bacillati</taxon>
        <taxon>Bacillota</taxon>
        <taxon>Clostridia</taxon>
        <taxon>Eubacteriales</taxon>
        <taxon>Peptococcaceae</taxon>
        <taxon>Desulfofundulus</taxon>
    </lineage>
</organism>
<dbReference type="AlphaFoldDB" id="A0A1M4ZM46"/>
<sequence>MLFRNLPGPVKLALAILAWALILWIFTLGYPAFRPLARLIFGVLILPCAVVEWMKMKGLVQGRATIVLRTALIALAAVIWLLAGSQLKLD</sequence>
<proteinExistence type="predicted"/>
<dbReference type="Proteomes" id="UP000184196">
    <property type="component" value="Unassembled WGS sequence"/>
</dbReference>
<dbReference type="RefSeq" id="WP_073164998.1">
    <property type="nucleotide sequence ID" value="NZ_FQUW01000017.1"/>
</dbReference>
<evidence type="ECO:0000256" key="1">
    <source>
        <dbReference type="SAM" id="Phobius"/>
    </source>
</evidence>